<dbReference type="OrthoDB" id="5835107at2759"/>
<reference evidence="2 3" key="1">
    <citation type="submission" date="2014-10" db="EMBL/GenBank/DDBJ databases">
        <title>Draft genome of the hookworm Ancylostoma caninum.</title>
        <authorList>
            <person name="Mitreva M."/>
        </authorList>
    </citation>
    <scope>NUCLEOTIDE SEQUENCE [LARGE SCALE GENOMIC DNA]</scope>
    <source>
        <strain evidence="2 3">Baltimore</strain>
    </source>
</reference>
<dbReference type="EMBL" id="JOJR01000072">
    <property type="protein sequence ID" value="RCN46798.1"/>
    <property type="molecule type" value="Genomic_DNA"/>
</dbReference>
<organism evidence="2 3">
    <name type="scientific">Ancylostoma caninum</name>
    <name type="common">Dog hookworm</name>
    <dbReference type="NCBI Taxonomy" id="29170"/>
    <lineage>
        <taxon>Eukaryota</taxon>
        <taxon>Metazoa</taxon>
        <taxon>Ecdysozoa</taxon>
        <taxon>Nematoda</taxon>
        <taxon>Chromadorea</taxon>
        <taxon>Rhabditida</taxon>
        <taxon>Rhabditina</taxon>
        <taxon>Rhabditomorpha</taxon>
        <taxon>Strongyloidea</taxon>
        <taxon>Ancylostomatidae</taxon>
        <taxon>Ancylostomatinae</taxon>
        <taxon>Ancylostoma</taxon>
    </lineage>
</organism>
<name>A0A368GT64_ANCCA</name>
<dbReference type="AlphaFoldDB" id="A0A368GT64"/>
<proteinExistence type="predicted"/>
<sequence>MYMQVFTNGDCTIVRSANDMWIVGKTPFKVNETFTLVAKGVGVYEMIRSNSKLLGLSNELAVVYFTTVPWVFPVNVIHVEYKNRGLKDIEVTITNNCGVLSYTFDPRPSRMPIEACVACVNGVLVELCCVDYHVTRKGDIVLMGYPGPSRAMEYCSLFRGQVKVIEDKAIDDGFTEAYLSESNVTGLRVLLVLQEVPGAHAVSCFARSPDGKNLIYVTNSSTACRNVQWETADYAKLNEERELSCLDKIDLDFHIFDAAVTRTDTLESVIRARFPNVNHHIREDNAVWIEDLAKEVSNVKCGQIFRDYLVFNENRVMNRSRTMPWFLYSVIHLSIFFTRLGSTTKAVMDKICHVLGVQCIRHDRFYQLGEPLDSLDKFVAQRNCVLISEEGVEIEFVRELLELQSSYFGVAVTYQRDGDVPRFRLCASERVIRWALLSIINPNYLRTLKISEIVELLSFLDQYLLYAVTADAMRVIFERVNEFNVGVIFDLYESVPQLRPLIAEYFYNNLYLLAYWKNSAAASVDLIRDVFACAEHENGAEGDAAVRPSLQHFTLEAPKIYILEWYRKAHWSLFRTEDVLEVLLGPECRDVALEQAVLKHLQEHQIIEGEEIVEESLDPSGPPLHLLNSPEPELVTTIRARLEEREQAKARRTRKKSARKSVSEGVSFSAPAAQESPVVEEKGVPHTEPLREIEKDELSGHSDSVDERSEATLTEKDVLALENDIRASLDLKEINEDLLFRRSRKSSSVQPESIAEEDESEKRTSPKTAWKAPQCEASSPIASSVLEVEGTPTSSKKKSAGRFTPKGTKFRDASNLLLDSQPGTHFAPWAGVASSPPSASAPLMSTILQEEVENAKHTKAMPPAKVASPALKVEGGRQQRRRTSGSVSWSETVPSSSPAASPKTPSLAEIMQEEERRQREGTKRVSRPLQFIEDEERAIDELTQLYRENVGDEVVVRVERCASSADMAAQCPVWTNTPHFRA</sequence>
<evidence type="ECO:0000313" key="3">
    <source>
        <dbReference type="Proteomes" id="UP000252519"/>
    </source>
</evidence>
<feature type="region of interest" description="Disordered" evidence="1">
    <location>
        <begin position="740"/>
        <end position="808"/>
    </location>
</feature>
<feature type="region of interest" description="Disordered" evidence="1">
    <location>
        <begin position="824"/>
        <end position="928"/>
    </location>
</feature>
<feature type="compositionally biased region" description="Basic residues" evidence="1">
    <location>
        <begin position="650"/>
        <end position="659"/>
    </location>
</feature>
<feature type="compositionally biased region" description="Low complexity" evidence="1">
    <location>
        <begin position="827"/>
        <end position="842"/>
    </location>
</feature>
<dbReference type="Proteomes" id="UP000252519">
    <property type="component" value="Unassembled WGS sequence"/>
</dbReference>
<evidence type="ECO:0000313" key="2">
    <source>
        <dbReference type="EMBL" id="RCN46798.1"/>
    </source>
</evidence>
<comment type="caution">
    <text evidence="2">The sequence shown here is derived from an EMBL/GenBank/DDBJ whole genome shotgun (WGS) entry which is preliminary data.</text>
</comment>
<accession>A0A368GT64</accession>
<feature type="compositionally biased region" description="Low complexity" evidence="1">
    <location>
        <begin position="884"/>
        <end position="908"/>
    </location>
</feature>
<keyword evidence="3" id="KW-1185">Reference proteome</keyword>
<protein>
    <submittedName>
        <fullName evidence="2">Uncharacterized protein</fullName>
    </submittedName>
</protein>
<feature type="compositionally biased region" description="Basic and acidic residues" evidence="1">
    <location>
        <begin position="679"/>
        <end position="716"/>
    </location>
</feature>
<feature type="region of interest" description="Disordered" evidence="1">
    <location>
        <begin position="645"/>
        <end position="716"/>
    </location>
</feature>
<feature type="compositionally biased region" description="Basic and acidic residues" evidence="1">
    <location>
        <begin position="913"/>
        <end position="923"/>
    </location>
</feature>
<evidence type="ECO:0000256" key="1">
    <source>
        <dbReference type="SAM" id="MobiDB-lite"/>
    </source>
</evidence>
<gene>
    <name evidence="2" type="ORF">ANCCAN_07112</name>
</gene>